<feature type="compositionally biased region" description="Polar residues" evidence="1">
    <location>
        <begin position="80"/>
        <end position="94"/>
    </location>
</feature>
<dbReference type="AlphaFoldDB" id="E9G4V0"/>
<reference evidence="2 3" key="1">
    <citation type="journal article" date="2011" name="Science">
        <title>The ecoresponsive genome of Daphnia pulex.</title>
        <authorList>
            <person name="Colbourne J.K."/>
            <person name="Pfrender M.E."/>
            <person name="Gilbert D."/>
            <person name="Thomas W.K."/>
            <person name="Tucker A."/>
            <person name="Oakley T.H."/>
            <person name="Tokishita S."/>
            <person name="Aerts A."/>
            <person name="Arnold G.J."/>
            <person name="Basu M.K."/>
            <person name="Bauer D.J."/>
            <person name="Caceres C.E."/>
            <person name="Carmel L."/>
            <person name="Casola C."/>
            <person name="Choi J.H."/>
            <person name="Detter J.C."/>
            <person name="Dong Q."/>
            <person name="Dusheyko S."/>
            <person name="Eads B.D."/>
            <person name="Frohlich T."/>
            <person name="Geiler-Samerotte K.A."/>
            <person name="Gerlach D."/>
            <person name="Hatcher P."/>
            <person name="Jogdeo S."/>
            <person name="Krijgsveld J."/>
            <person name="Kriventseva E.V."/>
            <person name="Kultz D."/>
            <person name="Laforsch C."/>
            <person name="Lindquist E."/>
            <person name="Lopez J."/>
            <person name="Manak J.R."/>
            <person name="Muller J."/>
            <person name="Pangilinan J."/>
            <person name="Patwardhan R.P."/>
            <person name="Pitluck S."/>
            <person name="Pritham E.J."/>
            <person name="Rechtsteiner A."/>
            <person name="Rho M."/>
            <person name="Rogozin I.B."/>
            <person name="Sakarya O."/>
            <person name="Salamov A."/>
            <person name="Schaack S."/>
            <person name="Shapiro H."/>
            <person name="Shiga Y."/>
            <person name="Skalitzky C."/>
            <person name="Smith Z."/>
            <person name="Souvorov A."/>
            <person name="Sung W."/>
            <person name="Tang Z."/>
            <person name="Tsuchiya D."/>
            <person name="Tu H."/>
            <person name="Vos H."/>
            <person name="Wang M."/>
            <person name="Wolf Y.I."/>
            <person name="Yamagata H."/>
            <person name="Yamada T."/>
            <person name="Ye Y."/>
            <person name="Shaw J.R."/>
            <person name="Andrews J."/>
            <person name="Crease T.J."/>
            <person name="Tang H."/>
            <person name="Lucas S.M."/>
            <person name="Robertson H.M."/>
            <person name="Bork P."/>
            <person name="Koonin E.V."/>
            <person name="Zdobnov E.M."/>
            <person name="Grigoriev I.V."/>
            <person name="Lynch M."/>
            <person name="Boore J.L."/>
        </authorList>
    </citation>
    <scope>NUCLEOTIDE SEQUENCE [LARGE SCALE GENOMIC DNA]</scope>
</reference>
<feature type="region of interest" description="Disordered" evidence="1">
    <location>
        <begin position="1"/>
        <end position="23"/>
    </location>
</feature>
<protein>
    <submittedName>
        <fullName evidence="2">Uncharacterized protein</fullName>
    </submittedName>
</protein>
<sequence length="106" mass="12069">MHQLHSTHYTKGIKPGNTRKRNPAVPANIVGILLVQNLQVRRLMPALDNQPRSKNKPTTKVLLRLREQETAERFAAEVETPTTLPWLSDSNENPKSPLKNWPDVKT</sequence>
<evidence type="ECO:0000256" key="1">
    <source>
        <dbReference type="SAM" id="MobiDB-lite"/>
    </source>
</evidence>
<dbReference type="Proteomes" id="UP000000305">
    <property type="component" value="Unassembled WGS sequence"/>
</dbReference>
<dbReference type="EMBL" id="GL732532">
    <property type="protein sequence ID" value="EFX85362.1"/>
    <property type="molecule type" value="Genomic_DNA"/>
</dbReference>
<dbReference type="HOGENOM" id="CLU_2225805_0_0_1"/>
<organism evidence="2 3">
    <name type="scientific">Daphnia pulex</name>
    <name type="common">Water flea</name>
    <dbReference type="NCBI Taxonomy" id="6669"/>
    <lineage>
        <taxon>Eukaryota</taxon>
        <taxon>Metazoa</taxon>
        <taxon>Ecdysozoa</taxon>
        <taxon>Arthropoda</taxon>
        <taxon>Crustacea</taxon>
        <taxon>Branchiopoda</taxon>
        <taxon>Diplostraca</taxon>
        <taxon>Cladocera</taxon>
        <taxon>Anomopoda</taxon>
        <taxon>Daphniidae</taxon>
        <taxon>Daphnia</taxon>
    </lineage>
</organism>
<keyword evidence="3" id="KW-1185">Reference proteome</keyword>
<dbReference type="KEGG" id="dpx:DAPPUDRAFT_237954"/>
<gene>
    <name evidence="2" type="ORF">DAPPUDRAFT_237954</name>
</gene>
<dbReference type="InParanoid" id="E9G4V0"/>
<feature type="region of interest" description="Disordered" evidence="1">
    <location>
        <begin position="74"/>
        <end position="106"/>
    </location>
</feature>
<evidence type="ECO:0000313" key="3">
    <source>
        <dbReference type="Proteomes" id="UP000000305"/>
    </source>
</evidence>
<evidence type="ECO:0000313" key="2">
    <source>
        <dbReference type="EMBL" id="EFX85362.1"/>
    </source>
</evidence>
<name>E9G4V0_DAPPU</name>
<accession>E9G4V0</accession>
<proteinExistence type="predicted"/>